<dbReference type="RefSeq" id="WP_098512100.1">
    <property type="nucleotide sequence ID" value="NZ_PVRQ01000001.1"/>
</dbReference>
<feature type="domain" description="Schlafen AlbA-2" evidence="1">
    <location>
        <begin position="8"/>
        <end position="106"/>
    </location>
</feature>
<feature type="domain" description="TIR" evidence="2">
    <location>
        <begin position="129"/>
        <end position="221"/>
    </location>
</feature>
<proteinExistence type="predicted"/>
<dbReference type="SUPFAM" id="SSF52200">
    <property type="entry name" value="Toll/Interleukin receptor TIR domain"/>
    <property type="match status" value="1"/>
</dbReference>
<evidence type="ECO:0000259" key="1">
    <source>
        <dbReference type="Pfam" id="PF04326"/>
    </source>
</evidence>
<protein>
    <submittedName>
        <fullName evidence="3">TIR domain-containing protein</fullName>
    </submittedName>
</protein>
<evidence type="ECO:0000259" key="2">
    <source>
        <dbReference type="Pfam" id="PF13676"/>
    </source>
</evidence>
<dbReference type="InterPro" id="IPR038461">
    <property type="entry name" value="Schlafen_AlbA_2_dom_sf"/>
</dbReference>
<accession>A0ABX5E0E1</accession>
<dbReference type="Gene3D" id="3.30.950.30">
    <property type="entry name" value="Schlafen, AAA domain"/>
    <property type="match status" value="1"/>
</dbReference>
<evidence type="ECO:0000313" key="3">
    <source>
        <dbReference type="EMBL" id="PRT43428.1"/>
    </source>
</evidence>
<dbReference type="Gene3D" id="3.40.50.10140">
    <property type="entry name" value="Toll/interleukin-1 receptor homology (TIR) domain"/>
    <property type="match status" value="1"/>
</dbReference>
<dbReference type="InterPro" id="IPR035897">
    <property type="entry name" value="Toll_tir_struct_dom_sf"/>
</dbReference>
<gene>
    <name evidence="3" type="ORF">C6357_05710</name>
</gene>
<organism evidence="3 4">
    <name type="scientific">Bacillus wiedmannii</name>
    <dbReference type="NCBI Taxonomy" id="1890302"/>
    <lineage>
        <taxon>Bacteria</taxon>
        <taxon>Bacillati</taxon>
        <taxon>Bacillota</taxon>
        <taxon>Bacilli</taxon>
        <taxon>Bacillales</taxon>
        <taxon>Bacillaceae</taxon>
        <taxon>Bacillus</taxon>
        <taxon>Bacillus cereus group</taxon>
    </lineage>
</organism>
<keyword evidence="4" id="KW-1185">Reference proteome</keyword>
<dbReference type="EMBL" id="PVRR01000001">
    <property type="protein sequence ID" value="PRT43428.1"/>
    <property type="molecule type" value="Genomic_DNA"/>
</dbReference>
<reference evidence="3 4" key="1">
    <citation type="submission" date="2018-03" db="EMBL/GenBank/DDBJ databases">
        <title>Genotypic and phenotypic analysis of antagonistic Bacillus spp. isolated from rhizosphere soil of plants in Tibet.</title>
        <authorList>
            <person name="Borriss R."/>
            <person name="Lasch P."/>
            <person name="Wu L."/>
            <person name="Wu H."/>
            <person name="Gao X."/>
        </authorList>
    </citation>
    <scope>NUCLEOTIDE SEQUENCE [LARGE SCALE GENOMIC DNA]</scope>
    <source>
        <strain evidence="3 4">NMSW16</strain>
    </source>
</reference>
<evidence type="ECO:0000313" key="4">
    <source>
        <dbReference type="Proteomes" id="UP000239236"/>
    </source>
</evidence>
<dbReference type="InterPro" id="IPR007421">
    <property type="entry name" value="Schlafen_AlbA_2_dom"/>
</dbReference>
<dbReference type="InterPro" id="IPR000157">
    <property type="entry name" value="TIR_dom"/>
</dbReference>
<sequence length="322" mass="37527">MFRTIKDIKNTISTNSRKNTTYIHPIASHEEIAKFIAGYSNCNGGDIILGIKDDGIKLSIKKFVFNLNMDSILDLLDGAVKIEYNRFTFEGNNLFYISIDKSDELVKVNNIPYKISKDGDVEEMTIKKVFISYAHKDSDLVNILEGKLKQNENMKITRDINVTSYRDSLDEFMKTIRDHDFVISVVSSAYINSLNCMYEVMHLMQDKDYQEKLFFIIVSRDDVDYYNEKNRYDGFEAKIYDVMDRLKYITHWRDKKAELEQSINEAALSPELMVNLAVDMRKLNSVIPPMDDFINLLSDKVGRSFKEMYEDDFKEIVDTINQ</sequence>
<dbReference type="Pfam" id="PF13676">
    <property type="entry name" value="TIR_2"/>
    <property type="match status" value="1"/>
</dbReference>
<name>A0ABX5E0E1_9BACI</name>
<comment type="caution">
    <text evidence="3">The sequence shown here is derived from an EMBL/GenBank/DDBJ whole genome shotgun (WGS) entry which is preliminary data.</text>
</comment>
<dbReference type="Pfam" id="PF04326">
    <property type="entry name" value="SLFN_AlbA_2"/>
    <property type="match status" value="1"/>
</dbReference>
<dbReference type="Proteomes" id="UP000239236">
    <property type="component" value="Unassembled WGS sequence"/>
</dbReference>